<gene>
    <name evidence="2" type="ORF">SAMN05216377_111193</name>
</gene>
<dbReference type="GO" id="GO:0016810">
    <property type="term" value="F:hydrolase activity, acting on carbon-nitrogen (but not peptide) bonds"/>
    <property type="evidence" value="ECO:0007669"/>
    <property type="project" value="InterPro"/>
</dbReference>
<feature type="domain" description="Amidohydrolase 3" evidence="1">
    <location>
        <begin position="47"/>
        <end position="481"/>
    </location>
</feature>
<evidence type="ECO:0000313" key="3">
    <source>
        <dbReference type="Proteomes" id="UP000198967"/>
    </source>
</evidence>
<dbReference type="Gene3D" id="2.30.40.10">
    <property type="entry name" value="Urease, subunit C, domain 1"/>
    <property type="match status" value="1"/>
</dbReference>
<name>A0A1G7U0A1_PSEOR</name>
<evidence type="ECO:0000313" key="2">
    <source>
        <dbReference type="EMBL" id="SDG40848.1"/>
    </source>
</evidence>
<dbReference type="Pfam" id="PF07969">
    <property type="entry name" value="Amidohydro_3"/>
    <property type="match status" value="1"/>
</dbReference>
<dbReference type="InterPro" id="IPR013108">
    <property type="entry name" value="Amidohydro_3"/>
</dbReference>
<dbReference type="SUPFAM" id="SSF51338">
    <property type="entry name" value="Composite domain of metallo-dependent hydrolases"/>
    <property type="match status" value="1"/>
</dbReference>
<dbReference type="PANTHER" id="PTHR22642">
    <property type="entry name" value="IMIDAZOLONEPROPIONASE"/>
    <property type="match status" value="1"/>
</dbReference>
<dbReference type="STRING" id="366584.SAMN05216377_111193"/>
<dbReference type="EMBL" id="FNBE01000011">
    <property type="protein sequence ID" value="SDG40848.1"/>
    <property type="molecule type" value="Genomic_DNA"/>
</dbReference>
<dbReference type="InterPro" id="IPR032466">
    <property type="entry name" value="Metal_Hydrolase"/>
</dbReference>
<dbReference type="Proteomes" id="UP000198967">
    <property type="component" value="Unassembled WGS sequence"/>
</dbReference>
<proteinExistence type="predicted"/>
<organism evidence="2 3">
    <name type="scientific">Pseudonocardia oroxyli</name>
    <dbReference type="NCBI Taxonomy" id="366584"/>
    <lineage>
        <taxon>Bacteria</taxon>
        <taxon>Bacillati</taxon>
        <taxon>Actinomycetota</taxon>
        <taxon>Actinomycetes</taxon>
        <taxon>Pseudonocardiales</taxon>
        <taxon>Pseudonocardiaceae</taxon>
        <taxon>Pseudonocardia</taxon>
    </lineage>
</organism>
<dbReference type="SUPFAM" id="SSF51556">
    <property type="entry name" value="Metallo-dependent hydrolases"/>
    <property type="match status" value="1"/>
</dbReference>
<reference evidence="2 3" key="1">
    <citation type="submission" date="2016-10" db="EMBL/GenBank/DDBJ databases">
        <authorList>
            <person name="de Groot N.N."/>
        </authorList>
    </citation>
    <scope>NUCLEOTIDE SEQUENCE [LARGE SCALE GENOMIC DNA]</scope>
    <source>
        <strain evidence="2 3">CGMCC 4.3143</strain>
    </source>
</reference>
<dbReference type="InterPro" id="IPR011059">
    <property type="entry name" value="Metal-dep_hydrolase_composite"/>
</dbReference>
<dbReference type="Gene3D" id="3.20.20.140">
    <property type="entry name" value="Metal-dependent hydrolases"/>
    <property type="match status" value="1"/>
</dbReference>
<dbReference type="PANTHER" id="PTHR22642:SF2">
    <property type="entry name" value="PROTEIN LONG AFTER FAR-RED 3"/>
    <property type="match status" value="1"/>
</dbReference>
<sequence length="486" mass="51057">MTADVRPPAEAVSTRLRAGRVDGELVDLTVEGGVLTEVRPHSPGPGVDLQGRVVVPGLWDSHVHFDQWALSRRRLDLSGAGSAAQAAALVEARLRSDPPADGMLVGAGFRDALWPDLPRADLLPPAPRIVLVSADLHCCWVNAAAAAHYGVPPGVVREQDWIPIMEDVRLAGDVDRAADEAARAAAARGVVGVVDFEAPFPLDAWASRIAAGTRSLRVVSSVWPPALDLALERGLRTGAAVPGTDGLLTMGPLKIVTDGSLNTRTAFCVDPYPGLEGTPHPCGMVLVPRSELEPLLRRAAAGGLDVAVHAIGDAANAFVLDAFAATGARGRVEHAQLLQDTDVPRFAALGITASVQPEHAVDDRDVADHYWADRTRRAFVFRSLLAAGATLALGSDAPVAPLDPWVAIAAAVHRSGDAREPWHPEQHLTLAEALAASYGPDGPLRAGRVADLAVLDADPARCTPAQLRALPVAATMLAGRWTHTTL</sequence>
<protein>
    <recommendedName>
        <fullName evidence="1">Amidohydrolase 3 domain-containing protein</fullName>
    </recommendedName>
</protein>
<dbReference type="AlphaFoldDB" id="A0A1G7U0A1"/>
<keyword evidence="3" id="KW-1185">Reference proteome</keyword>
<accession>A0A1G7U0A1</accession>
<dbReference type="Gene3D" id="3.10.310.70">
    <property type="match status" value="1"/>
</dbReference>
<dbReference type="OrthoDB" id="3173428at2"/>
<evidence type="ECO:0000259" key="1">
    <source>
        <dbReference type="Pfam" id="PF07969"/>
    </source>
</evidence>